<comment type="caution">
    <text evidence="1">The sequence shown here is derived from an EMBL/GenBank/DDBJ whole genome shotgun (WGS) entry which is preliminary data.</text>
</comment>
<organism evidence="1 2">
    <name type="scientific">Candidatus Afipia apatlaquensis</name>
    <dbReference type="NCBI Taxonomy" id="2712852"/>
    <lineage>
        <taxon>Bacteria</taxon>
        <taxon>Pseudomonadati</taxon>
        <taxon>Pseudomonadota</taxon>
        <taxon>Alphaproteobacteria</taxon>
        <taxon>Hyphomicrobiales</taxon>
        <taxon>Nitrobacteraceae</taxon>
        <taxon>Afipia</taxon>
    </lineage>
</organism>
<gene>
    <name evidence="1" type="ORF">G4V63_07080</name>
</gene>
<evidence type="ECO:0000313" key="2">
    <source>
        <dbReference type="Proteomes" id="UP000480266"/>
    </source>
</evidence>
<proteinExistence type="predicted"/>
<reference evidence="1" key="1">
    <citation type="submission" date="2020-02" db="EMBL/GenBank/DDBJ databases">
        <title>Draft genome sequence of Candidatus Afipia apatlaquensis IBT-C3, a potential strain for decolorization of textile dyes.</title>
        <authorList>
            <person name="Sanchez-Reyes A."/>
            <person name="Breton-Deval L."/>
            <person name="Mangelson H."/>
            <person name="Sanchez-Flores A."/>
        </authorList>
    </citation>
    <scope>NUCLEOTIDE SEQUENCE [LARGE SCALE GENOMIC DNA]</scope>
    <source>
        <strain evidence="1">IBT-C3</strain>
    </source>
</reference>
<protein>
    <submittedName>
        <fullName evidence="1">Uncharacterized protein</fullName>
    </submittedName>
</protein>
<accession>A0A7C9VJA4</accession>
<dbReference type="EMBL" id="JAAMRR010000366">
    <property type="protein sequence ID" value="NGX94992.1"/>
    <property type="molecule type" value="Genomic_DNA"/>
</dbReference>
<sequence>MREMEIHDYARQLMEAHGPRAIAEAAQRATECEAEGKLEQARDWRHVEDALKLMRGPHQS</sequence>
<name>A0A7C9VJA4_9BRAD</name>
<dbReference type="Proteomes" id="UP000480266">
    <property type="component" value="Unassembled WGS sequence"/>
</dbReference>
<keyword evidence="2" id="KW-1185">Reference proteome</keyword>
<evidence type="ECO:0000313" key="1">
    <source>
        <dbReference type="EMBL" id="NGX94992.1"/>
    </source>
</evidence>
<dbReference type="AlphaFoldDB" id="A0A7C9VJA4"/>